<dbReference type="PANTHER" id="PTHR43685:SF5">
    <property type="entry name" value="GLYCOSYLTRANSFERASE EPSE-RELATED"/>
    <property type="match status" value="1"/>
</dbReference>
<accession>A0ABN2MC63</accession>
<evidence type="ECO:0000256" key="2">
    <source>
        <dbReference type="ARBA" id="ARBA00022676"/>
    </source>
</evidence>
<dbReference type="PANTHER" id="PTHR43685">
    <property type="entry name" value="GLYCOSYLTRANSFERASE"/>
    <property type="match status" value="1"/>
</dbReference>
<name>A0ABN2MC63_9MICO</name>
<dbReference type="RefSeq" id="WP_344297391.1">
    <property type="nucleotide sequence ID" value="NZ_BAAANJ010000019.1"/>
</dbReference>
<dbReference type="Proteomes" id="UP001500002">
    <property type="component" value="Unassembled WGS sequence"/>
</dbReference>
<evidence type="ECO:0000259" key="4">
    <source>
        <dbReference type="Pfam" id="PF00535"/>
    </source>
</evidence>
<evidence type="ECO:0000256" key="1">
    <source>
        <dbReference type="ARBA" id="ARBA00006739"/>
    </source>
</evidence>
<gene>
    <name evidence="5" type="ORF">GCM10009749_31900</name>
</gene>
<feature type="domain" description="Glycosyltransferase 2-like" evidence="4">
    <location>
        <begin position="5"/>
        <end position="156"/>
    </location>
</feature>
<keyword evidence="3" id="KW-0808">Transferase</keyword>
<evidence type="ECO:0000313" key="5">
    <source>
        <dbReference type="EMBL" id="GAA1819202.1"/>
    </source>
</evidence>
<comment type="similarity">
    <text evidence="1">Belongs to the glycosyltransferase 2 family.</text>
</comment>
<evidence type="ECO:0000256" key="3">
    <source>
        <dbReference type="ARBA" id="ARBA00022679"/>
    </source>
</evidence>
<dbReference type="SUPFAM" id="SSF53448">
    <property type="entry name" value="Nucleotide-diphospho-sugar transferases"/>
    <property type="match status" value="1"/>
</dbReference>
<dbReference type="InterPro" id="IPR029044">
    <property type="entry name" value="Nucleotide-diphossugar_trans"/>
</dbReference>
<sequence length="287" mass="32360">MPRLSVLMPARNAATHLEAAMRSTLLALPRDAELVVYDDDSSDETLAVAMRVRSKRVRVLHGDERRGPARGMNHLLENSDSEFVARMDADDICHPFRFGAERREIGRGADVVFGTMLHFGGRYRYPRLLSSGRLGVEAVRLSLLLSNPLGHSTMFARRNVLNGGDTYQECPTEDFVLWTTLAARGVPIVRSGTPFASYRHHRGQLTATRDWQARRETENEVVRGAYTALASAVTGWQPSDDFPLRGSWADVDGRDRFYVDELRTRIERLRGSEHDFVQGLARTRAIH</sequence>
<organism evidence="5 6">
    <name type="scientific">Agromyces neolithicus</name>
    <dbReference type="NCBI Taxonomy" id="269420"/>
    <lineage>
        <taxon>Bacteria</taxon>
        <taxon>Bacillati</taxon>
        <taxon>Actinomycetota</taxon>
        <taxon>Actinomycetes</taxon>
        <taxon>Micrococcales</taxon>
        <taxon>Microbacteriaceae</taxon>
        <taxon>Agromyces</taxon>
    </lineage>
</organism>
<keyword evidence="2" id="KW-0328">Glycosyltransferase</keyword>
<dbReference type="EMBL" id="BAAANJ010000019">
    <property type="protein sequence ID" value="GAA1819202.1"/>
    <property type="molecule type" value="Genomic_DNA"/>
</dbReference>
<comment type="caution">
    <text evidence="5">The sequence shown here is derived from an EMBL/GenBank/DDBJ whole genome shotgun (WGS) entry which is preliminary data.</text>
</comment>
<dbReference type="InterPro" id="IPR050834">
    <property type="entry name" value="Glycosyltransf_2"/>
</dbReference>
<reference evidence="5 6" key="1">
    <citation type="journal article" date="2019" name="Int. J. Syst. Evol. Microbiol.">
        <title>The Global Catalogue of Microorganisms (GCM) 10K type strain sequencing project: providing services to taxonomists for standard genome sequencing and annotation.</title>
        <authorList>
            <consortium name="The Broad Institute Genomics Platform"/>
            <consortium name="The Broad Institute Genome Sequencing Center for Infectious Disease"/>
            <person name="Wu L."/>
            <person name="Ma J."/>
        </authorList>
    </citation>
    <scope>NUCLEOTIDE SEQUENCE [LARGE SCALE GENOMIC DNA]</scope>
    <source>
        <strain evidence="5 6">JCM 14322</strain>
    </source>
</reference>
<keyword evidence="6" id="KW-1185">Reference proteome</keyword>
<dbReference type="CDD" id="cd00761">
    <property type="entry name" value="Glyco_tranf_GTA_type"/>
    <property type="match status" value="1"/>
</dbReference>
<dbReference type="Pfam" id="PF00535">
    <property type="entry name" value="Glycos_transf_2"/>
    <property type="match status" value="1"/>
</dbReference>
<evidence type="ECO:0000313" key="6">
    <source>
        <dbReference type="Proteomes" id="UP001500002"/>
    </source>
</evidence>
<proteinExistence type="inferred from homology"/>
<dbReference type="Gene3D" id="3.90.550.10">
    <property type="entry name" value="Spore Coat Polysaccharide Biosynthesis Protein SpsA, Chain A"/>
    <property type="match status" value="1"/>
</dbReference>
<dbReference type="InterPro" id="IPR001173">
    <property type="entry name" value="Glyco_trans_2-like"/>
</dbReference>
<protein>
    <recommendedName>
        <fullName evidence="4">Glycosyltransferase 2-like domain-containing protein</fullName>
    </recommendedName>
</protein>